<evidence type="ECO:0000313" key="1">
    <source>
        <dbReference type="EMBL" id="EEF32778.1"/>
    </source>
</evidence>
<sequence>MFPFNLNVMKNIRLVDIGVGQYILKEPTYDIPIYDNPEDIHHKAPSSSSSAPRMEATLPYHYELLHWLCDSVSNLCYIQGISMAPRPMFHSYSATTVTE</sequence>
<accession>B9SUB7</accession>
<keyword evidence="2" id="KW-1185">Reference proteome</keyword>
<name>B9SUB7_RICCO</name>
<gene>
    <name evidence="1" type="ORF">RCOM_0721070</name>
</gene>
<protein>
    <submittedName>
        <fullName evidence="1">Uncharacterized protein</fullName>
    </submittedName>
</protein>
<evidence type="ECO:0000313" key="2">
    <source>
        <dbReference type="Proteomes" id="UP000008311"/>
    </source>
</evidence>
<dbReference type="InParanoid" id="B9SUB7"/>
<proteinExistence type="predicted"/>
<reference evidence="2" key="1">
    <citation type="journal article" date="2010" name="Nat. Biotechnol.">
        <title>Draft genome sequence of the oilseed species Ricinus communis.</title>
        <authorList>
            <person name="Chan A.P."/>
            <person name="Crabtree J."/>
            <person name="Zhao Q."/>
            <person name="Lorenzi H."/>
            <person name="Orvis J."/>
            <person name="Puiu D."/>
            <person name="Melake-Berhan A."/>
            <person name="Jones K.M."/>
            <person name="Redman J."/>
            <person name="Chen G."/>
            <person name="Cahoon E.B."/>
            <person name="Gedil M."/>
            <person name="Stanke M."/>
            <person name="Haas B.J."/>
            <person name="Wortman J.R."/>
            <person name="Fraser-Liggett C.M."/>
            <person name="Ravel J."/>
            <person name="Rabinowicz P.D."/>
        </authorList>
    </citation>
    <scope>NUCLEOTIDE SEQUENCE [LARGE SCALE GENOMIC DNA]</scope>
    <source>
        <strain evidence="2">cv. Hale</strain>
    </source>
</reference>
<dbReference type="EMBL" id="EQ974145">
    <property type="protein sequence ID" value="EEF32778.1"/>
    <property type="molecule type" value="Genomic_DNA"/>
</dbReference>
<dbReference type="AlphaFoldDB" id="B9SUB7"/>
<organism evidence="1 2">
    <name type="scientific">Ricinus communis</name>
    <name type="common">Castor bean</name>
    <dbReference type="NCBI Taxonomy" id="3988"/>
    <lineage>
        <taxon>Eukaryota</taxon>
        <taxon>Viridiplantae</taxon>
        <taxon>Streptophyta</taxon>
        <taxon>Embryophyta</taxon>
        <taxon>Tracheophyta</taxon>
        <taxon>Spermatophyta</taxon>
        <taxon>Magnoliopsida</taxon>
        <taxon>eudicotyledons</taxon>
        <taxon>Gunneridae</taxon>
        <taxon>Pentapetalae</taxon>
        <taxon>rosids</taxon>
        <taxon>fabids</taxon>
        <taxon>Malpighiales</taxon>
        <taxon>Euphorbiaceae</taxon>
        <taxon>Acalyphoideae</taxon>
        <taxon>Acalypheae</taxon>
        <taxon>Ricinus</taxon>
    </lineage>
</organism>
<dbReference type="Proteomes" id="UP000008311">
    <property type="component" value="Unassembled WGS sequence"/>
</dbReference>